<dbReference type="EMBL" id="UHJG01000001">
    <property type="protein sequence ID" value="SUQ00417.1"/>
    <property type="molecule type" value="Genomic_DNA"/>
</dbReference>
<dbReference type="Proteomes" id="UP000255169">
    <property type="component" value="Unassembled WGS sequence"/>
</dbReference>
<dbReference type="GeneID" id="66878170"/>
<organism evidence="2">
    <name type="scientific">Yersinia ruckeri</name>
    <dbReference type="NCBI Taxonomy" id="29486"/>
    <lineage>
        <taxon>Bacteria</taxon>
        <taxon>Pseudomonadati</taxon>
        <taxon>Pseudomonadota</taxon>
        <taxon>Gammaproteobacteria</taxon>
        <taxon>Enterobacterales</taxon>
        <taxon>Yersiniaceae</taxon>
        <taxon>Yersinia</taxon>
    </lineage>
</organism>
<protein>
    <recommendedName>
        <fullName evidence="5">Beta-fimbriae major subunit</fullName>
    </recommendedName>
</protein>
<dbReference type="OrthoDB" id="7009302at2"/>
<feature type="signal peptide" evidence="1">
    <location>
        <begin position="1"/>
        <end position="21"/>
    </location>
</feature>
<feature type="chain" id="PRO_5035987209" description="Beta-fimbriae major subunit" evidence="1">
    <location>
        <begin position="22"/>
        <end position="207"/>
    </location>
</feature>
<sequence>MEMKQKWAFIFFASLFPPALAVKPTLSTTEFKVSGEINPGVCSVNIHGDGVHYGNMFLKNVSSITSDEIELGTKSIAYSIQCPQKAQVWLMLDDNYAGAVPELWGDKYFGLAPGKSKDGENINLGGYQVTLTELYIDGDSAGLVNDMAGKPITPGRFVVYSMDKIITTGKVFTGLFNVKAKIINPKLIDMDSAVNFSGSARVTISYY</sequence>
<evidence type="ECO:0000256" key="1">
    <source>
        <dbReference type="SAM" id="SignalP"/>
    </source>
</evidence>
<gene>
    <name evidence="2" type="ORF">CSF007_2000</name>
    <name evidence="3" type="ORF">NCTC10476_01706</name>
</gene>
<dbReference type="STRING" id="29486.UGYR_11810"/>
<evidence type="ECO:0000313" key="4">
    <source>
        <dbReference type="Proteomes" id="UP000255169"/>
    </source>
</evidence>
<evidence type="ECO:0000313" key="2">
    <source>
        <dbReference type="EMBL" id="CEK26185.1"/>
    </source>
</evidence>
<proteinExistence type="predicted"/>
<name>A0A0A8V9F7_YERRU</name>
<reference evidence="3 4" key="2">
    <citation type="submission" date="2018-06" db="EMBL/GenBank/DDBJ databases">
        <authorList>
            <consortium name="Pathogen Informatics"/>
            <person name="Doyle S."/>
        </authorList>
    </citation>
    <scope>NUCLEOTIDE SEQUENCE [LARGE SCALE GENOMIC DNA]</scope>
    <source>
        <strain evidence="3 4">NCTC10476</strain>
    </source>
</reference>
<dbReference type="InterPro" id="IPR010546">
    <property type="entry name" value="DUF1120"/>
</dbReference>
<keyword evidence="1" id="KW-0732">Signal</keyword>
<reference evidence="2" key="1">
    <citation type="journal article" date="2015" name="Genome Announc.">
        <title>Complete Genome Sequence of Yersinia ruckeri Strain CSF007-82, Etiologic Agent of Red Mouth Disease in Salmonid Fish.</title>
        <authorList>
            <person name="Nelson M.C."/>
            <person name="LaPatra S.E."/>
            <person name="Welch T.J."/>
            <person name="Graf J."/>
        </authorList>
    </citation>
    <scope>NUCLEOTIDE SEQUENCE</scope>
    <source>
        <strain evidence="2">CSF007-82</strain>
    </source>
</reference>
<keyword evidence="4" id="KW-1185">Reference proteome</keyword>
<dbReference type="Pfam" id="PF06551">
    <property type="entry name" value="DUF1120"/>
    <property type="match status" value="1"/>
</dbReference>
<dbReference type="RefSeq" id="WP_038251196.1">
    <property type="nucleotide sequence ID" value="NZ_CCYO01000016.1"/>
</dbReference>
<accession>A0A0A8V9F7</accession>
<dbReference type="EMBL" id="LN681231">
    <property type="protein sequence ID" value="CEK26185.1"/>
    <property type="molecule type" value="Genomic_DNA"/>
</dbReference>
<evidence type="ECO:0008006" key="5">
    <source>
        <dbReference type="Google" id="ProtNLM"/>
    </source>
</evidence>
<evidence type="ECO:0000313" key="3">
    <source>
        <dbReference type="EMBL" id="SUQ00417.1"/>
    </source>
</evidence>
<dbReference type="AlphaFoldDB" id="A0A0A8V9F7"/>